<evidence type="ECO:0000313" key="1">
    <source>
        <dbReference type="EMBL" id="KKL72954.1"/>
    </source>
</evidence>
<sequence>MKFEIRPAITKQSINNMAQNKPTLIVKDICTRYPDVDPDFVYSVLLARGVFKWLAVRRRLIRLKDVWRDEIRELNRKKTDKEKGYYHALIRCRANVRALCHSNRWQAPDFDRKANEFLEGL</sequence>
<accession>A0A0F9EG61</accession>
<protein>
    <submittedName>
        <fullName evidence="1">Uncharacterized protein</fullName>
    </submittedName>
</protein>
<proteinExistence type="predicted"/>
<dbReference type="EMBL" id="LAZR01025112">
    <property type="protein sequence ID" value="KKL72954.1"/>
    <property type="molecule type" value="Genomic_DNA"/>
</dbReference>
<name>A0A0F9EG61_9ZZZZ</name>
<organism evidence="1">
    <name type="scientific">marine sediment metagenome</name>
    <dbReference type="NCBI Taxonomy" id="412755"/>
    <lineage>
        <taxon>unclassified sequences</taxon>
        <taxon>metagenomes</taxon>
        <taxon>ecological metagenomes</taxon>
    </lineage>
</organism>
<gene>
    <name evidence="1" type="ORF">LCGC14_2079740</name>
</gene>
<dbReference type="AlphaFoldDB" id="A0A0F9EG61"/>
<reference evidence="1" key="1">
    <citation type="journal article" date="2015" name="Nature">
        <title>Complex archaea that bridge the gap between prokaryotes and eukaryotes.</title>
        <authorList>
            <person name="Spang A."/>
            <person name="Saw J.H."/>
            <person name="Jorgensen S.L."/>
            <person name="Zaremba-Niedzwiedzka K."/>
            <person name="Martijn J."/>
            <person name="Lind A.E."/>
            <person name="van Eijk R."/>
            <person name="Schleper C."/>
            <person name="Guy L."/>
            <person name="Ettema T.J."/>
        </authorList>
    </citation>
    <scope>NUCLEOTIDE SEQUENCE</scope>
</reference>
<comment type="caution">
    <text evidence="1">The sequence shown here is derived from an EMBL/GenBank/DDBJ whole genome shotgun (WGS) entry which is preliminary data.</text>
</comment>